<dbReference type="SUPFAM" id="SSF47413">
    <property type="entry name" value="lambda repressor-like DNA-binding domains"/>
    <property type="match status" value="1"/>
</dbReference>
<evidence type="ECO:0000259" key="2">
    <source>
        <dbReference type="PROSITE" id="PS50943"/>
    </source>
</evidence>
<protein>
    <submittedName>
        <fullName evidence="3">Helix-turn-helix domain-containing protein</fullName>
    </submittedName>
</protein>
<dbReference type="EMBL" id="JAIFTX010000006">
    <property type="protein sequence ID" value="MBX7290222.1"/>
    <property type="molecule type" value="Genomic_DNA"/>
</dbReference>
<accession>A0ABD4RFG1</accession>
<evidence type="ECO:0000256" key="1">
    <source>
        <dbReference type="PROSITE-ProRule" id="PRU00339"/>
    </source>
</evidence>
<dbReference type="Gene3D" id="1.25.40.10">
    <property type="entry name" value="Tetratricopeptide repeat domain"/>
    <property type="match status" value="2"/>
</dbReference>
<dbReference type="PROSITE" id="PS50293">
    <property type="entry name" value="TPR_REGION"/>
    <property type="match status" value="1"/>
</dbReference>
<gene>
    <name evidence="3" type="ORF">K4H94_04065</name>
</gene>
<reference evidence="3 4" key="1">
    <citation type="submission" date="2021-08" db="EMBL/GenBank/DDBJ databases">
        <title>Genome sequence analysis of Clostridium chauvoei strains of European origin and evaluation of typing options for outbreak investigations.</title>
        <authorList>
            <person name="Abdel-Glil M."/>
            <person name="Thomas P."/>
            <person name="Seyboldt C."/>
        </authorList>
    </citation>
    <scope>NUCLEOTIDE SEQUENCE [LARGE SCALE GENOMIC DNA]</scope>
    <source>
        <strain evidence="3 4">S0260-09</strain>
    </source>
</reference>
<dbReference type="InterPro" id="IPR011990">
    <property type="entry name" value="TPR-like_helical_dom_sf"/>
</dbReference>
<dbReference type="PROSITE" id="PS50005">
    <property type="entry name" value="TPR"/>
    <property type="match status" value="1"/>
</dbReference>
<dbReference type="InterPro" id="IPR001387">
    <property type="entry name" value="Cro/C1-type_HTH"/>
</dbReference>
<evidence type="ECO:0000313" key="3">
    <source>
        <dbReference type="EMBL" id="MBX7290222.1"/>
    </source>
</evidence>
<dbReference type="Gene3D" id="1.10.260.40">
    <property type="entry name" value="lambda repressor-like DNA-binding domains"/>
    <property type="match status" value="1"/>
</dbReference>
<comment type="caution">
    <text evidence="3">The sequence shown here is derived from an EMBL/GenBank/DDBJ whole genome shotgun (WGS) entry which is preliminary data.</text>
</comment>
<name>A0ABD4RFG1_9CLOT</name>
<dbReference type="AlphaFoldDB" id="A0ABD4RFG1"/>
<dbReference type="CDD" id="cd00093">
    <property type="entry name" value="HTH_XRE"/>
    <property type="match status" value="1"/>
</dbReference>
<dbReference type="PROSITE" id="PS50943">
    <property type="entry name" value="HTH_CROC1"/>
    <property type="match status" value="1"/>
</dbReference>
<sequence length="420" mass="49477">MEILSTGEKIKRSRVYQGITLKELCGDKISISKMSCIENGKIKADTGILSYIAKKLGVDYNYLVQDVHEQIIANLELLRNNLVSEDEISDLIQHNLSYAIDYSYDDLAFELIHRLFNFYVENNKVEKIQLIISQYYDLYQKNNTIENTIAYYRDMAMFFYSIEEYMEAINYYNKIREIIIEKNVEDKAIYAYTSYREGLCYEKLNNIDSAYNCLKEAILNIDSIDDNMDKGDIYHSFATLNIMLNKPEADTYIEKAYEYQKENPMALSVAKGKNGKCYFYIGNKEKAIEEIKEGIELFPKDNSKKYVRFLNDCIQTFYNNGEYNLAYELTDTALNLAINTEDIVLIEEAYYLKGMTLQKLDRYREAEVYMNLSLDSLFKFANKEKRYKRYLDMAQMYYKLNETKDALKYFTLAIKMEESK</sequence>
<keyword evidence="1" id="KW-0802">TPR repeat</keyword>
<evidence type="ECO:0000313" key="4">
    <source>
        <dbReference type="Proteomes" id="UP000775179"/>
    </source>
</evidence>
<dbReference type="KEGG" id="cchv:BTM20_10760"/>
<dbReference type="GeneID" id="66302352"/>
<dbReference type="Proteomes" id="UP000775179">
    <property type="component" value="Unassembled WGS sequence"/>
</dbReference>
<dbReference type="SMART" id="SM00028">
    <property type="entry name" value="TPR"/>
    <property type="match status" value="6"/>
</dbReference>
<feature type="repeat" description="TPR" evidence="1">
    <location>
        <begin position="268"/>
        <end position="301"/>
    </location>
</feature>
<dbReference type="SUPFAM" id="SSF48452">
    <property type="entry name" value="TPR-like"/>
    <property type="match status" value="2"/>
</dbReference>
<organism evidence="3 4">
    <name type="scientific">Clostridium chauvoei</name>
    <dbReference type="NCBI Taxonomy" id="46867"/>
    <lineage>
        <taxon>Bacteria</taxon>
        <taxon>Bacillati</taxon>
        <taxon>Bacillota</taxon>
        <taxon>Clostridia</taxon>
        <taxon>Eubacteriales</taxon>
        <taxon>Clostridiaceae</taxon>
        <taxon>Clostridium</taxon>
    </lineage>
</organism>
<proteinExistence type="predicted"/>
<dbReference type="Pfam" id="PF13181">
    <property type="entry name" value="TPR_8"/>
    <property type="match status" value="4"/>
</dbReference>
<dbReference type="InterPro" id="IPR019734">
    <property type="entry name" value="TPR_rpt"/>
</dbReference>
<dbReference type="InterPro" id="IPR010982">
    <property type="entry name" value="Lambda_DNA-bd_dom_sf"/>
</dbReference>
<dbReference type="RefSeq" id="WP_021876343.1">
    <property type="nucleotide sequence ID" value="NZ_CP018624.1"/>
</dbReference>
<feature type="domain" description="HTH cro/C1-type" evidence="2">
    <location>
        <begin position="10"/>
        <end position="63"/>
    </location>
</feature>